<protein>
    <submittedName>
        <fullName evidence="3">Uncharacterized protein</fullName>
    </submittedName>
</protein>
<reference evidence="3" key="1">
    <citation type="submission" date="2021-01" db="UniProtKB">
        <authorList>
            <consortium name="EnsemblMetazoa"/>
        </authorList>
    </citation>
    <scope>IDENTIFICATION</scope>
</reference>
<organism evidence="3 4">
    <name type="scientific">Clytia hemisphaerica</name>
    <dbReference type="NCBI Taxonomy" id="252671"/>
    <lineage>
        <taxon>Eukaryota</taxon>
        <taxon>Metazoa</taxon>
        <taxon>Cnidaria</taxon>
        <taxon>Hydrozoa</taxon>
        <taxon>Hydroidolina</taxon>
        <taxon>Leptothecata</taxon>
        <taxon>Obeliida</taxon>
        <taxon>Clytiidae</taxon>
        <taxon>Clytia</taxon>
    </lineage>
</organism>
<evidence type="ECO:0000313" key="3">
    <source>
        <dbReference type="EnsemblMetazoa" id="CLYHEMP019564.1"/>
    </source>
</evidence>
<keyword evidence="2" id="KW-1133">Transmembrane helix</keyword>
<sequence>MDCMKHCWNGWVCAFGFVFIIVGGVFLIIGNGEISNKYRTYKYMINPECIDDHSITCQYRTPDHIKEDKRREITIGLILLVIGSIIAVVDISSCVLQCLNGNTSSSGDSEVEYQDPLTQTSSVREEESNNRRLSGDYELNLIFPDRSDQQHNSVSPNHPMTVNLPQSKSNHSPGYPVRSSNENQGQLLSDAPPSYFEVMQSGSSTSRP</sequence>
<feature type="region of interest" description="Disordered" evidence="1">
    <location>
        <begin position="103"/>
        <end position="131"/>
    </location>
</feature>
<feature type="transmembrane region" description="Helical" evidence="2">
    <location>
        <begin position="14"/>
        <end position="34"/>
    </location>
</feature>
<dbReference type="AlphaFoldDB" id="A0A7M5X9C8"/>
<evidence type="ECO:0000256" key="1">
    <source>
        <dbReference type="SAM" id="MobiDB-lite"/>
    </source>
</evidence>
<evidence type="ECO:0000313" key="4">
    <source>
        <dbReference type="Proteomes" id="UP000594262"/>
    </source>
</evidence>
<dbReference type="EnsemblMetazoa" id="CLYHEMT019564.1">
    <property type="protein sequence ID" value="CLYHEMP019564.1"/>
    <property type="gene ID" value="CLYHEMG019564"/>
</dbReference>
<dbReference type="Proteomes" id="UP000594262">
    <property type="component" value="Unplaced"/>
</dbReference>
<feature type="transmembrane region" description="Helical" evidence="2">
    <location>
        <begin position="73"/>
        <end position="92"/>
    </location>
</feature>
<accession>A0A7M5X9C8</accession>
<keyword evidence="4" id="KW-1185">Reference proteome</keyword>
<feature type="compositionally biased region" description="Polar residues" evidence="1">
    <location>
        <begin position="150"/>
        <end position="187"/>
    </location>
</feature>
<keyword evidence="2" id="KW-0812">Transmembrane</keyword>
<keyword evidence="2" id="KW-0472">Membrane</keyword>
<feature type="region of interest" description="Disordered" evidence="1">
    <location>
        <begin position="147"/>
        <end position="208"/>
    </location>
</feature>
<evidence type="ECO:0000256" key="2">
    <source>
        <dbReference type="SAM" id="Phobius"/>
    </source>
</evidence>
<name>A0A7M5X9C8_9CNID</name>
<proteinExistence type="predicted"/>